<sequence>MFSTFRMTALAVSVAICAAACGTSTNDPSADPTADTGGADPASDAQQALTVKLNAYIECFNEVDSKVHAGAEHYTSWIKDPEAGPTGRESTVYPPYDISAYNMRDCKPMADAIATPPSLPQLDAAARRYDDALKALQPVSHEVHDYYERLDHEDDQFAKGKQLHAPLMSALSEFVDASAAFSSELDAQNDAAQREHLIALEQAEGRTREYYRLAMMLDAKEIIGLLQEDAFDVSRANTLLEGFNRISDEAHAKVADIEPGRMDWNSFETAAEAFRREGKARVKRVANKTPYSQMEKGWLDNPTLAPEGSPGRLMNLYNKLVFQSNRQ</sequence>
<dbReference type="EMBL" id="JACGXS010000002">
    <property type="protein sequence ID" value="MBA8681707.1"/>
    <property type="molecule type" value="Genomic_DNA"/>
</dbReference>
<evidence type="ECO:0000256" key="2">
    <source>
        <dbReference type="SAM" id="SignalP"/>
    </source>
</evidence>
<evidence type="ECO:0000313" key="4">
    <source>
        <dbReference type="Proteomes" id="UP000547058"/>
    </source>
</evidence>
<name>A0A7W3FLD4_9GAMM</name>
<feature type="chain" id="PRO_5030931356" evidence="2">
    <location>
        <begin position="19"/>
        <end position="327"/>
    </location>
</feature>
<dbReference type="InterPro" id="IPR024291">
    <property type="entry name" value="DUF3829"/>
</dbReference>
<keyword evidence="4" id="KW-1185">Reference proteome</keyword>
<protein>
    <submittedName>
        <fullName evidence="3">YiiG family protein</fullName>
    </submittedName>
</protein>
<feature type="region of interest" description="Disordered" evidence="1">
    <location>
        <begin position="24"/>
        <end position="43"/>
    </location>
</feature>
<gene>
    <name evidence="3" type="ORF">H4O11_07750</name>
</gene>
<reference evidence="3 4" key="1">
    <citation type="submission" date="2020-08" db="EMBL/GenBank/DDBJ databases">
        <title>Stenotrophomonas tumulicola JCM 30961.</title>
        <authorList>
            <person name="Deng Y."/>
        </authorList>
    </citation>
    <scope>NUCLEOTIDE SEQUENCE [LARGE SCALE GENOMIC DNA]</scope>
    <source>
        <strain evidence="3 4">JCM 30961</strain>
    </source>
</reference>
<evidence type="ECO:0000313" key="3">
    <source>
        <dbReference type="EMBL" id="MBA8681707.1"/>
    </source>
</evidence>
<evidence type="ECO:0000256" key="1">
    <source>
        <dbReference type="SAM" id="MobiDB-lite"/>
    </source>
</evidence>
<accession>A0A7W3FLD4</accession>
<keyword evidence="2" id="KW-0732">Signal</keyword>
<feature type="signal peptide" evidence="2">
    <location>
        <begin position="1"/>
        <end position="18"/>
    </location>
</feature>
<proteinExistence type="predicted"/>
<dbReference type="AlphaFoldDB" id="A0A7W3FLD4"/>
<dbReference type="Pfam" id="PF12889">
    <property type="entry name" value="DUF3829"/>
    <property type="match status" value="1"/>
</dbReference>
<dbReference type="RefSeq" id="WP_182338821.1">
    <property type="nucleotide sequence ID" value="NZ_JACGXS010000002.1"/>
</dbReference>
<comment type="caution">
    <text evidence="3">The sequence shown here is derived from an EMBL/GenBank/DDBJ whole genome shotgun (WGS) entry which is preliminary data.</text>
</comment>
<organism evidence="3 4">
    <name type="scientific">Stenotrophomonas tumulicola</name>
    <dbReference type="NCBI Taxonomy" id="1685415"/>
    <lineage>
        <taxon>Bacteria</taxon>
        <taxon>Pseudomonadati</taxon>
        <taxon>Pseudomonadota</taxon>
        <taxon>Gammaproteobacteria</taxon>
        <taxon>Lysobacterales</taxon>
        <taxon>Lysobacteraceae</taxon>
        <taxon>Stenotrophomonas</taxon>
    </lineage>
</organism>
<dbReference type="Proteomes" id="UP000547058">
    <property type="component" value="Unassembled WGS sequence"/>
</dbReference>